<keyword evidence="1" id="KW-1133">Transmembrane helix</keyword>
<keyword evidence="1" id="KW-0812">Transmembrane</keyword>
<feature type="transmembrane region" description="Helical" evidence="1">
    <location>
        <begin position="90"/>
        <end position="110"/>
    </location>
</feature>
<comment type="caution">
    <text evidence="2">The sequence shown here is derived from an EMBL/GenBank/DDBJ whole genome shotgun (WGS) entry which is preliminary data.</text>
</comment>
<evidence type="ECO:0000313" key="2">
    <source>
        <dbReference type="EMBL" id="TEA06691.1"/>
    </source>
</evidence>
<feature type="transmembrane region" description="Helical" evidence="1">
    <location>
        <begin position="225"/>
        <end position="245"/>
    </location>
</feature>
<protein>
    <submittedName>
        <fullName evidence="2">Uncharacterized protein</fullName>
    </submittedName>
</protein>
<gene>
    <name evidence="2" type="ORF">CCUG60884_01829</name>
</gene>
<organism evidence="2 3">
    <name type="scientific">Mycobacteroides salmoniphilum</name>
    <dbReference type="NCBI Taxonomy" id="404941"/>
    <lineage>
        <taxon>Bacteria</taxon>
        <taxon>Bacillati</taxon>
        <taxon>Actinomycetota</taxon>
        <taxon>Actinomycetes</taxon>
        <taxon>Mycobacteriales</taxon>
        <taxon>Mycobacteriaceae</taxon>
        <taxon>Mycobacteroides</taxon>
    </lineage>
</organism>
<dbReference type="OrthoDB" id="4764886at2"/>
<feature type="transmembrane region" description="Helical" evidence="1">
    <location>
        <begin position="50"/>
        <end position="70"/>
    </location>
</feature>
<feature type="transmembrane region" description="Helical" evidence="1">
    <location>
        <begin position="20"/>
        <end position="38"/>
    </location>
</feature>
<feature type="transmembrane region" description="Helical" evidence="1">
    <location>
        <begin position="191"/>
        <end position="213"/>
    </location>
</feature>
<keyword evidence="1" id="KW-0472">Membrane</keyword>
<evidence type="ECO:0000256" key="1">
    <source>
        <dbReference type="SAM" id="Phobius"/>
    </source>
</evidence>
<dbReference type="AlphaFoldDB" id="A0A4V3I159"/>
<dbReference type="RefSeq" id="WP_134083966.1">
    <property type="nucleotide sequence ID" value="NZ_JAPDRC010000001.1"/>
</dbReference>
<dbReference type="Proteomes" id="UP000294604">
    <property type="component" value="Unassembled WGS sequence"/>
</dbReference>
<proteinExistence type="predicted"/>
<feature type="transmembrane region" description="Helical" evidence="1">
    <location>
        <begin position="122"/>
        <end position="143"/>
    </location>
</feature>
<reference evidence="2 3" key="1">
    <citation type="journal article" date="2019" name="Sci. Rep.">
        <title>Extended insight into the Mycobacterium chelonae-abscessus complex through whole genome sequencing of Mycobacterium salmoniphilum outbreak and Mycobacterium salmoniphilum-like strains.</title>
        <authorList>
            <person name="Behra P.R.K."/>
            <person name="Das S."/>
            <person name="Pettersson B.M.F."/>
            <person name="Shirreff L."/>
            <person name="DuCote T."/>
            <person name="Jacobsson K.G."/>
            <person name="Ennis D.G."/>
            <person name="Kirsebom L.A."/>
        </authorList>
    </citation>
    <scope>NUCLEOTIDE SEQUENCE [LARGE SCALE GENOMIC DNA]</scope>
    <source>
        <strain evidence="2 3">CCUG 60884</strain>
    </source>
</reference>
<sequence>MQFQHPPIPIDMTANVAASWGFLAFTVVSFIATLVWAVRLGLRSQDWLPLILMGGGALCGFLEPFGDILGATFYPLNTPLLVFELLGRHIPLYVFIGESMFFATAVYYAYRFLVTGMGVARLLVIIVIFSLFDAAMEMTAIHFDVMTYYGDNPTLVLGLPLYVLIQNGALAVVGGWAVLIVMPHLAGMQRLLLIPLVPIAFGFQAFIATWPMYLALNTGASRSTLLLVGIIVTVTNAALPLLCIYSRSAREHRISASVQGGSE</sequence>
<evidence type="ECO:0000313" key="3">
    <source>
        <dbReference type="Proteomes" id="UP000294604"/>
    </source>
</evidence>
<feature type="transmembrane region" description="Helical" evidence="1">
    <location>
        <begin position="155"/>
        <end position="179"/>
    </location>
</feature>
<dbReference type="EMBL" id="PECL01000007">
    <property type="protein sequence ID" value="TEA06691.1"/>
    <property type="molecule type" value="Genomic_DNA"/>
</dbReference>
<accession>A0A4V3I159</accession>
<name>A0A4V3I159_9MYCO</name>